<reference evidence="1 2" key="1">
    <citation type="submission" date="2017-12" db="EMBL/GenBank/DDBJ databases">
        <title>Comparative genomics of Botrytis spp.</title>
        <authorList>
            <person name="Valero-Jimenez C.A."/>
            <person name="Tapia P."/>
            <person name="Veloso J."/>
            <person name="Silva-Moreno E."/>
            <person name="Staats M."/>
            <person name="Valdes J.H."/>
            <person name="Van Kan J.A.L."/>
        </authorList>
    </citation>
    <scope>NUCLEOTIDE SEQUENCE [LARGE SCALE GENOMIC DNA]</scope>
    <source>
        <strain evidence="1 2">Bp0003</strain>
    </source>
</reference>
<comment type="caution">
    <text evidence="1">The sequence shown here is derived from an EMBL/GenBank/DDBJ whole genome shotgun (WGS) entry which is preliminary data.</text>
</comment>
<dbReference type="AlphaFoldDB" id="A0A4Z1EV77"/>
<dbReference type="Proteomes" id="UP000297910">
    <property type="component" value="Unassembled WGS sequence"/>
</dbReference>
<evidence type="ECO:0000313" key="2">
    <source>
        <dbReference type="Proteomes" id="UP000297910"/>
    </source>
</evidence>
<keyword evidence="2" id="KW-1185">Reference proteome</keyword>
<evidence type="ECO:0000313" key="1">
    <source>
        <dbReference type="EMBL" id="TGO16304.1"/>
    </source>
</evidence>
<organism evidence="1 2">
    <name type="scientific">Botrytis paeoniae</name>
    <dbReference type="NCBI Taxonomy" id="278948"/>
    <lineage>
        <taxon>Eukaryota</taxon>
        <taxon>Fungi</taxon>
        <taxon>Dikarya</taxon>
        <taxon>Ascomycota</taxon>
        <taxon>Pezizomycotina</taxon>
        <taxon>Leotiomycetes</taxon>
        <taxon>Helotiales</taxon>
        <taxon>Sclerotiniaceae</taxon>
        <taxon>Botrytis</taxon>
    </lineage>
</organism>
<protein>
    <submittedName>
        <fullName evidence="1">Uncharacterized protein</fullName>
    </submittedName>
</protein>
<sequence>MSRKLPVQNLSIGADESSAFLQQDQETIRRCVRYRPENQYECNNVERFTPDSKFRDDPLFLKILSGVADVQIAGPKREILNGHWSEQYTAQNHKEEIKNWISHVQSESENFTKYEYDMNEDINNGDTSLNGYAVNASLPSPAECFETKEEVDLRIQSVIDFIVYSTDPLAFFATQSASDANIGERYESEIDTYES</sequence>
<proteinExistence type="predicted"/>
<name>A0A4Z1EV77_9HELO</name>
<accession>A0A4Z1EV77</accession>
<dbReference type="EMBL" id="PQXI01000502">
    <property type="protein sequence ID" value="TGO16304.1"/>
    <property type="molecule type" value="Genomic_DNA"/>
</dbReference>
<gene>
    <name evidence="1" type="ORF">BPAE_0504g00070</name>
</gene>